<sequence>MERRRTIKFDHGNYAFGYQIKDPWGASNSREESGDAHGGKTGSYSLQDSDGRSRTVKYWADKSGFRAKIMSNEPSVISHEAADASYSGSDGGKGHGGGSYSYGGGQGGKW</sequence>
<gene>
    <name evidence="4" type="ORF">ONB1V03_LOCUS21747</name>
</gene>
<evidence type="ECO:0000313" key="4">
    <source>
        <dbReference type="EMBL" id="CAD7665189.1"/>
    </source>
</evidence>
<accession>A0A7R9MSV6</accession>
<evidence type="ECO:0000256" key="3">
    <source>
        <dbReference type="SAM" id="MobiDB-lite"/>
    </source>
</evidence>
<protein>
    <submittedName>
        <fullName evidence="4">Uncharacterized protein</fullName>
    </submittedName>
</protein>
<evidence type="ECO:0000313" key="5">
    <source>
        <dbReference type="Proteomes" id="UP000728032"/>
    </source>
</evidence>
<keyword evidence="5" id="KW-1185">Reference proteome</keyword>
<dbReference type="InterPro" id="IPR031311">
    <property type="entry name" value="CHIT_BIND_RR_consensus"/>
</dbReference>
<dbReference type="InterPro" id="IPR029070">
    <property type="entry name" value="Chitinase_insertion_sf"/>
</dbReference>
<organism evidence="4">
    <name type="scientific">Oppiella nova</name>
    <dbReference type="NCBI Taxonomy" id="334625"/>
    <lineage>
        <taxon>Eukaryota</taxon>
        <taxon>Metazoa</taxon>
        <taxon>Ecdysozoa</taxon>
        <taxon>Arthropoda</taxon>
        <taxon>Chelicerata</taxon>
        <taxon>Arachnida</taxon>
        <taxon>Acari</taxon>
        <taxon>Acariformes</taxon>
        <taxon>Sarcoptiformes</taxon>
        <taxon>Oribatida</taxon>
        <taxon>Brachypylina</taxon>
        <taxon>Oppioidea</taxon>
        <taxon>Oppiidae</taxon>
        <taxon>Oppiella</taxon>
    </lineage>
</organism>
<dbReference type="GO" id="GO:0042302">
    <property type="term" value="F:structural constituent of cuticle"/>
    <property type="evidence" value="ECO:0007669"/>
    <property type="project" value="UniProtKB-UniRule"/>
</dbReference>
<dbReference type="PANTHER" id="PTHR12236">
    <property type="entry name" value="STRUCTURAL CONTITUENT OF CUTICLE"/>
    <property type="match status" value="1"/>
</dbReference>
<feature type="region of interest" description="Disordered" evidence="3">
    <location>
        <begin position="81"/>
        <end position="110"/>
    </location>
</feature>
<evidence type="ECO:0000256" key="1">
    <source>
        <dbReference type="ARBA" id="ARBA00022460"/>
    </source>
</evidence>
<dbReference type="PANTHER" id="PTHR12236:SF79">
    <property type="entry name" value="CUTICULAR PROTEIN 50CB-RELATED"/>
    <property type="match status" value="1"/>
</dbReference>
<dbReference type="InterPro" id="IPR051217">
    <property type="entry name" value="Insect_Cuticle_Struc_Prot"/>
</dbReference>
<dbReference type="GO" id="GO:0031012">
    <property type="term" value="C:extracellular matrix"/>
    <property type="evidence" value="ECO:0007669"/>
    <property type="project" value="TreeGrafter"/>
</dbReference>
<dbReference type="EMBL" id="CAJPVJ010044056">
    <property type="protein sequence ID" value="CAG2182326.1"/>
    <property type="molecule type" value="Genomic_DNA"/>
</dbReference>
<dbReference type="PROSITE" id="PS00233">
    <property type="entry name" value="CHIT_BIND_RR_1"/>
    <property type="match status" value="1"/>
</dbReference>
<dbReference type="OrthoDB" id="7394989at2759"/>
<proteinExistence type="predicted"/>
<dbReference type="GO" id="GO:0005615">
    <property type="term" value="C:extracellular space"/>
    <property type="evidence" value="ECO:0007669"/>
    <property type="project" value="TreeGrafter"/>
</dbReference>
<feature type="compositionally biased region" description="Basic and acidic residues" evidence="3">
    <location>
        <begin position="29"/>
        <end position="38"/>
    </location>
</feature>
<dbReference type="PRINTS" id="PR00947">
    <property type="entry name" value="CUTICLE"/>
</dbReference>
<dbReference type="PROSITE" id="PS51155">
    <property type="entry name" value="CHIT_BIND_RR_2"/>
    <property type="match status" value="1"/>
</dbReference>
<name>A0A7R9MSV6_9ACAR</name>
<keyword evidence="1 2" id="KW-0193">Cuticle</keyword>
<dbReference type="Pfam" id="PF00379">
    <property type="entry name" value="Chitin_bind_4"/>
    <property type="match status" value="1"/>
</dbReference>
<feature type="compositionally biased region" description="Gly residues" evidence="3">
    <location>
        <begin position="89"/>
        <end position="110"/>
    </location>
</feature>
<dbReference type="Proteomes" id="UP000728032">
    <property type="component" value="Unassembled WGS sequence"/>
</dbReference>
<dbReference type="InterPro" id="IPR000618">
    <property type="entry name" value="Insect_cuticle"/>
</dbReference>
<reference evidence="4" key="1">
    <citation type="submission" date="2020-11" db="EMBL/GenBank/DDBJ databases">
        <authorList>
            <person name="Tran Van P."/>
        </authorList>
    </citation>
    <scope>NUCLEOTIDE SEQUENCE</scope>
</reference>
<dbReference type="AlphaFoldDB" id="A0A7R9MSV6"/>
<feature type="region of interest" description="Disordered" evidence="3">
    <location>
        <begin position="21"/>
        <end position="52"/>
    </location>
</feature>
<dbReference type="EMBL" id="OC958881">
    <property type="protein sequence ID" value="CAD7665189.1"/>
    <property type="molecule type" value="Genomic_DNA"/>
</dbReference>
<dbReference type="Gene3D" id="3.10.50.10">
    <property type="match status" value="1"/>
</dbReference>
<evidence type="ECO:0000256" key="2">
    <source>
        <dbReference type="PROSITE-ProRule" id="PRU00497"/>
    </source>
</evidence>